<feature type="domain" description="Pleiotrophin/Midkine C-terminal" evidence="12">
    <location>
        <begin position="189"/>
        <end position="252"/>
    </location>
</feature>
<comment type="caution">
    <text evidence="14">The sequence shown here is derived from an EMBL/GenBank/DDBJ whole genome shotgun (WGS) entry which is preliminary data.</text>
</comment>
<evidence type="ECO:0000256" key="7">
    <source>
        <dbReference type="ARBA" id="ARBA00023030"/>
    </source>
</evidence>
<gene>
    <name evidence="14" type="ORF">E1301_Tti003879</name>
</gene>
<evidence type="ECO:0000256" key="9">
    <source>
        <dbReference type="ARBA" id="ARBA00023246"/>
    </source>
</evidence>
<evidence type="ECO:0000313" key="14">
    <source>
        <dbReference type="EMBL" id="KAA0724611.1"/>
    </source>
</evidence>
<dbReference type="PANTHER" id="PTHR13850">
    <property type="entry name" value="PLEIOTROPHIN FAMILY MEMBER"/>
    <property type="match status" value="1"/>
</dbReference>
<keyword evidence="15" id="KW-1185">Reference proteome</keyword>
<dbReference type="Gene3D" id="2.20.60.10">
    <property type="entry name" value="Pleiotrophin/Midkine, N-terminal domain"/>
    <property type="match status" value="1"/>
</dbReference>
<dbReference type="PRINTS" id="PR00269">
    <property type="entry name" value="PTNMIDKINE"/>
</dbReference>
<dbReference type="PANTHER" id="PTHR13850:SF2">
    <property type="entry name" value="MIDKINE"/>
    <property type="match status" value="1"/>
</dbReference>
<keyword evidence="3" id="KW-0217">Developmental protein</keyword>
<dbReference type="InterPro" id="IPR038130">
    <property type="entry name" value="PTN/MK_C_dom_sf"/>
</dbReference>
<evidence type="ECO:0000256" key="8">
    <source>
        <dbReference type="ARBA" id="ARBA00023157"/>
    </source>
</evidence>
<proteinExistence type="inferred from homology"/>
<feature type="compositionally biased region" description="Basic and acidic residues" evidence="11">
    <location>
        <begin position="242"/>
        <end position="254"/>
    </location>
</feature>
<keyword evidence="9 10" id="KW-0497">Mitogen</keyword>
<dbReference type="InterPro" id="IPR020089">
    <property type="entry name" value="PTN/MK_N_dom"/>
</dbReference>
<comment type="function">
    <text evidence="10">Secreted protein that functions as cytokine and growth factor and mediates its signal through cell-surface proteoglycan and non-proteoglycan receptors. Regulates many processes like inflammatory response, cell proliferation, cell adhesion, cell growth, cell survival, tissue regeneration, cell differentiation and cell migration.</text>
</comment>
<evidence type="ECO:0000259" key="13">
    <source>
        <dbReference type="Pfam" id="PF05196"/>
    </source>
</evidence>
<evidence type="ECO:0000313" key="15">
    <source>
        <dbReference type="Proteomes" id="UP000324632"/>
    </source>
</evidence>
<dbReference type="AlphaFoldDB" id="A0A5A9PU99"/>
<reference evidence="14 15" key="1">
    <citation type="journal article" date="2019" name="Mol. Ecol. Resour.">
        <title>Chromosome-level genome assembly of Triplophysa tibetana, a fish adapted to the harsh high-altitude environment of the Tibetan Plateau.</title>
        <authorList>
            <person name="Yang X."/>
            <person name="Liu H."/>
            <person name="Ma Z."/>
            <person name="Zou Y."/>
            <person name="Zou M."/>
            <person name="Mao Y."/>
            <person name="Li X."/>
            <person name="Wang H."/>
            <person name="Chen T."/>
            <person name="Wang W."/>
            <person name="Yang R."/>
        </authorList>
    </citation>
    <scope>NUCLEOTIDE SEQUENCE [LARGE SCALE GENOMIC DNA]</scope>
    <source>
        <strain evidence="14">TTIB1903HZAU</strain>
        <tissue evidence="14">Muscle</tissue>
    </source>
</reference>
<keyword evidence="6" id="KW-0732">Signal</keyword>
<dbReference type="InterPro" id="IPR020091">
    <property type="entry name" value="PTN/MK_diS_sf"/>
</dbReference>
<evidence type="ECO:0000259" key="12">
    <source>
        <dbReference type="Pfam" id="PF01091"/>
    </source>
</evidence>
<evidence type="ECO:0000256" key="1">
    <source>
        <dbReference type="ARBA" id="ARBA00004613"/>
    </source>
</evidence>
<organism evidence="14 15">
    <name type="scientific">Triplophysa tibetana</name>
    <dbReference type="NCBI Taxonomy" id="1572043"/>
    <lineage>
        <taxon>Eukaryota</taxon>
        <taxon>Metazoa</taxon>
        <taxon>Chordata</taxon>
        <taxon>Craniata</taxon>
        <taxon>Vertebrata</taxon>
        <taxon>Euteleostomi</taxon>
        <taxon>Actinopterygii</taxon>
        <taxon>Neopterygii</taxon>
        <taxon>Teleostei</taxon>
        <taxon>Ostariophysi</taxon>
        <taxon>Cypriniformes</taxon>
        <taxon>Nemacheilidae</taxon>
        <taxon>Triplophysa</taxon>
    </lineage>
</organism>
<dbReference type="SMART" id="SM00193">
    <property type="entry name" value="PTN"/>
    <property type="match status" value="1"/>
</dbReference>
<accession>A0A5A9PU99</accession>
<evidence type="ECO:0000256" key="2">
    <source>
        <dbReference type="ARBA" id="ARBA00005403"/>
    </source>
</evidence>
<dbReference type="Pfam" id="PF05196">
    <property type="entry name" value="PTN_MK_N"/>
    <property type="match status" value="1"/>
</dbReference>
<dbReference type="InterPro" id="IPR037122">
    <property type="entry name" value="PTN/MK_N_dom_sf"/>
</dbReference>
<feature type="domain" description="Pleiotrophin/Midkine N-terminal" evidence="13">
    <location>
        <begin position="134"/>
        <end position="188"/>
    </location>
</feature>
<keyword evidence="5 10" id="KW-0358">Heparin-binding</keyword>
<comment type="similarity">
    <text evidence="2 10">Belongs to the pleiotrophin family.</text>
</comment>
<sequence length="254" mass="27906">MSGCAFIKGSIPRTPSHQQSCFCPPMQIGSHSKESSGGPLPLSLRHSMGSVLEVFQRGKQNGRDPALFGAIESGSSKAQLKVFEYLASLPAEERGGQAGDPRRSLFLLAQKSDPEEPFAFMTECRMEPCRGQCDKGKEPKAESECSEWQYEKCVPNSGDCGAGIREATCNEQTKKTKCKVPCNWKRDFGADCKYKFGRWSECDTTTGTRNRSGTLKKALFNVQCQMSITVSKPCTPKTPKPKNGEKKKGKGKEN</sequence>
<keyword evidence="4 10" id="KW-0964">Secreted</keyword>
<dbReference type="InterPro" id="IPR020090">
    <property type="entry name" value="PTN/MK_C_dom"/>
</dbReference>
<dbReference type="GO" id="GO:0008083">
    <property type="term" value="F:growth factor activity"/>
    <property type="evidence" value="ECO:0007669"/>
    <property type="project" value="UniProtKB-UniRule"/>
</dbReference>
<evidence type="ECO:0000256" key="11">
    <source>
        <dbReference type="SAM" id="MobiDB-lite"/>
    </source>
</evidence>
<keyword evidence="8 10" id="KW-1015">Disulfide bond</keyword>
<comment type="subcellular location">
    <subcellularLocation>
        <location evidence="1 10">Secreted</location>
    </subcellularLocation>
</comment>
<dbReference type="GO" id="GO:0051781">
    <property type="term" value="P:positive regulation of cell division"/>
    <property type="evidence" value="ECO:0007669"/>
    <property type="project" value="UniProtKB-UniRule"/>
</dbReference>
<dbReference type="EMBL" id="SOYY01000002">
    <property type="protein sequence ID" value="KAA0724611.1"/>
    <property type="molecule type" value="Genomic_DNA"/>
</dbReference>
<dbReference type="GO" id="GO:0005576">
    <property type="term" value="C:extracellular region"/>
    <property type="evidence" value="ECO:0007669"/>
    <property type="project" value="UniProtKB-SubCell"/>
</dbReference>
<dbReference type="FunFam" id="2.30.90.10:FF:000001">
    <property type="entry name" value="Pleiotrophin"/>
    <property type="match status" value="1"/>
</dbReference>
<name>A0A5A9PU99_9TELE</name>
<dbReference type="InterPro" id="IPR000762">
    <property type="entry name" value="Midkine_heparin-bd_GF"/>
</dbReference>
<evidence type="ECO:0000256" key="5">
    <source>
        <dbReference type="ARBA" id="ARBA00022674"/>
    </source>
</evidence>
<dbReference type="GO" id="GO:0008201">
    <property type="term" value="F:heparin binding"/>
    <property type="evidence" value="ECO:0007669"/>
    <property type="project" value="UniProtKB-UniRule"/>
</dbReference>
<evidence type="ECO:0000256" key="6">
    <source>
        <dbReference type="ARBA" id="ARBA00022729"/>
    </source>
</evidence>
<dbReference type="Gene3D" id="2.30.90.10">
    <property type="entry name" value="Heparin-binding Growth Factor, Midkine, Chain A- C-terminal Domain"/>
    <property type="match status" value="1"/>
</dbReference>
<keyword evidence="7 10" id="KW-0339">Growth factor</keyword>
<evidence type="ECO:0000256" key="3">
    <source>
        <dbReference type="ARBA" id="ARBA00022473"/>
    </source>
</evidence>
<dbReference type="FunFam" id="2.20.60.10:FF:000002">
    <property type="entry name" value="Midkine a"/>
    <property type="match status" value="1"/>
</dbReference>
<dbReference type="Pfam" id="PF01091">
    <property type="entry name" value="PTN_MK_C"/>
    <property type="match status" value="1"/>
</dbReference>
<dbReference type="Proteomes" id="UP000324632">
    <property type="component" value="Chromosome 2"/>
</dbReference>
<feature type="region of interest" description="Disordered" evidence="11">
    <location>
        <begin position="231"/>
        <end position="254"/>
    </location>
</feature>
<protein>
    <recommendedName>
        <fullName evidence="10">Midkine</fullName>
        <shortName evidence="10">MK</shortName>
    </recommendedName>
</protein>
<evidence type="ECO:0000256" key="4">
    <source>
        <dbReference type="ARBA" id="ARBA00022525"/>
    </source>
</evidence>
<dbReference type="SUPFAM" id="SSF57288">
    <property type="entry name" value="Midkine"/>
    <property type="match status" value="2"/>
</dbReference>
<evidence type="ECO:0000256" key="10">
    <source>
        <dbReference type="RuleBase" id="RU369117"/>
    </source>
</evidence>